<sequence>MLEPAAWALVESRTVHLFGALETRYPLAMDLLRHKKTAASRGFLDDQFLIAMPGMKDDRFTRSVIYVCAHSDEGAMGLIINQTQQMLFPDLLVQLGIMNEQEAIRLPAQARDFVVRNGGPVDRSRGFVLHSGDYRVESSLTVSDDICLTATVDILRAISSGRGPRHALMALGYSGWGAGQLETEIAENGWLTCPANAELLFDTDIERKYDRILASIGIDLAHLSLAAGHA</sequence>
<dbReference type="AlphaFoldDB" id="A0A1G5WKU9"/>
<protein>
    <recommendedName>
        <fullName evidence="2">UPF0301 protein SAMN02927914_01428</fullName>
    </recommendedName>
</protein>
<proteinExistence type="inferred from homology"/>
<dbReference type="PANTHER" id="PTHR30327">
    <property type="entry name" value="UNCHARACTERIZED PROTEIN YQGE"/>
    <property type="match status" value="1"/>
</dbReference>
<accession>A0A1G5WKU9</accession>
<evidence type="ECO:0000313" key="3">
    <source>
        <dbReference type="EMBL" id="SDA58733.1"/>
    </source>
</evidence>
<evidence type="ECO:0000256" key="2">
    <source>
        <dbReference type="HAMAP-Rule" id="MF_00758"/>
    </source>
</evidence>
<evidence type="ECO:0000313" key="4">
    <source>
        <dbReference type="Proteomes" id="UP000198588"/>
    </source>
</evidence>
<dbReference type="SUPFAM" id="SSF143456">
    <property type="entry name" value="VC0467-like"/>
    <property type="match status" value="1"/>
</dbReference>
<dbReference type="PANTHER" id="PTHR30327:SF1">
    <property type="entry name" value="UPF0301 PROTEIN YQGE"/>
    <property type="match status" value="1"/>
</dbReference>
<dbReference type="NCBIfam" id="NF001266">
    <property type="entry name" value="PRK00228.1-1"/>
    <property type="match status" value="1"/>
</dbReference>
<dbReference type="STRING" id="1165689.SAMN02927914_01428"/>
<dbReference type="InterPro" id="IPR003774">
    <property type="entry name" value="AlgH-like"/>
</dbReference>
<dbReference type="Pfam" id="PF02622">
    <property type="entry name" value="DUF179"/>
    <property type="match status" value="1"/>
</dbReference>
<dbReference type="HAMAP" id="MF_00758">
    <property type="entry name" value="UPF0301"/>
    <property type="match status" value="1"/>
</dbReference>
<evidence type="ECO:0000256" key="1">
    <source>
        <dbReference type="ARBA" id="ARBA00009600"/>
    </source>
</evidence>
<dbReference type="EMBL" id="FMXM01000004">
    <property type="protein sequence ID" value="SDA58733.1"/>
    <property type="molecule type" value="Genomic_DNA"/>
</dbReference>
<gene>
    <name evidence="3" type="ORF">SAMN02927914_01428</name>
</gene>
<comment type="similarity">
    <text evidence="1 2">Belongs to the UPF0301 (AlgH) family.</text>
</comment>
<dbReference type="GO" id="GO:0005829">
    <property type="term" value="C:cytosol"/>
    <property type="evidence" value="ECO:0007669"/>
    <property type="project" value="TreeGrafter"/>
</dbReference>
<dbReference type="Proteomes" id="UP000198588">
    <property type="component" value="Unassembled WGS sequence"/>
</dbReference>
<name>A0A1G5WKU9_9HYPH</name>
<dbReference type="Gene3D" id="3.40.1740.10">
    <property type="entry name" value="VC0467-like"/>
    <property type="match status" value="1"/>
</dbReference>
<dbReference type="NCBIfam" id="NF001268">
    <property type="entry name" value="PRK00228.1-4"/>
    <property type="match status" value="1"/>
</dbReference>
<reference evidence="3 4" key="1">
    <citation type="submission" date="2016-10" db="EMBL/GenBank/DDBJ databases">
        <authorList>
            <person name="de Groot N.N."/>
        </authorList>
    </citation>
    <scope>NUCLEOTIDE SEQUENCE [LARGE SCALE GENOMIC DNA]</scope>
    <source>
        <strain evidence="3 4">CGMCC 1.12097</strain>
    </source>
</reference>
<organism evidence="3 4">
    <name type="scientific">Mesorhizobium qingshengii</name>
    <dbReference type="NCBI Taxonomy" id="1165689"/>
    <lineage>
        <taxon>Bacteria</taxon>
        <taxon>Pseudomonadati</taxon>
        <taxon>Pseudomonadota</taxon>
        <taxon>Alphaproteobacteria</taxon>
        <taxon>Hyphomicrobiales</taxon>
        <taxon>Phyllobacteriaceae</taxon>
        <taxon>Mesorhizobium</taxon>
    </lineage>
</organism>